<sequence length="189" mass="21434">MFSLPQGATSGKNSEGTCDEYPIHLEHIKRKDWECLLGLLFNSNSQVLGQASIPDFTLDEWESVLNLSTKWEMAAVRECAIEKINQFDNPAKKIQLARNYRVPRFFLPCLVQLVARSDPIIPQELSELGIECALKLVSIRERIYNGNNNYATFRPEKAPLDASTPGSTVWNNTVAVLHAIFTDHDEHYK</sequence>
<protein>
    <submittedName>
        <fullName evidence="1">Uncharacterized protein</fullName>
    </submittedName>
</protein>
<keyword evidence="2" id="KW-1185">Reference proteome</keyword>
<accession>A0A0D0BU42</accession>
<organism evidence="1 2">
    <name type="scientific">Collybiopsis luxurians FD-317 M1</name>
    <dbReference type="NCBI Taxonomy" id="944289"/>
    <lineage>
        <taxon>Eukaryota</taxon>
        <taxon>Fungi</taxon>
        <taxon>Dikarya</taxon>
        <taxon>Basidiomycota</taxon>
        <taxon>Agaricomycotina</taxon>
        <taxon>Agaricomycetes</taxon>
        <taxon>Agaricomycetidae</taxon>
        <taxon>Agaricales</taxon>
        <taxon>Marasmiineae</taxon>
        <taxon>Omphalotaceae</taxon>
        <taxon>Collybiopsis</taxon>
        <taxon>Collybiopsis luxurians</taxon>
    </lineage>
</organism>
<dbReference type="Proteomes" id="UP000053593">
    <property type="component" value="Unassembled WGS sequence"/>
</dbReference>
<evidence type="ECO:0000313" key="1">
    <source>
        <dbReference type="EMBL" id="KIK58971.1"/>
    </source>
</evidence>
<gene>
    <name evidence="1" type="ORF">GYMLUDRAFT_227655</name>
</gene>
<dbReference type="AlphaFoldDB" id="A0A0D0BU42"/>
<proteinExistence type="predicted"/>
<dbReference type="OrthoDB" id="3199068at2759"/>
<name>A0A0D0BU42_9AGAR</name>
<dbReference type="EMBL" id="KN834782">
    <property type="protein sequence ID" value="KIK58971.1"/>
    <property type="molecule type" value="Genomic_DNA"/>
</dbReference>
<dbReference type="HOGENOM" id="CLU_047592_2_2_1"/>
<reference evidence="1 2" key="1">
    <citation type="submission" date="2014-04" db="EMBL/GenBank/DDBJ databases">
        <title>Evolutionary Origins and Diversification of the Mycorrhizal Mutualists.</title>
        <authorList>
            <consortium name="DOE Joint Genome Institute"/>
            <consortium name="Mycorrhizal Genomics Consortium"/>
            <person name="Kohler A."/>
            <person name="Kuo A."/>
            <person name="Nagy L.G."/>
            <person name="Floudas D."/>
            <person name="Copeland A."/>
            <person name="Barry K.W."/>
            <person name="Cichocki N."/>
            <person name="Veneault-Fourrey C."/>
            <person name="LaButti K."/>
            <person name="Lindquist E.A."/>
            <person name="Lipzen A."/>
            <person name="Lundell T."/>
            <person name="Morin E."/>
            <person name="Murat C."/>
            <person name="Riley R."/>
            <person name="Ohm R."/>
            <person name="Sun H."/>
            <person name="Tunlid A."/>
            <person name="Henrissat B."/>
            <person name="Grigoriev I.V."/>
            <person name="Hibbett D.S."/>
            <person name="Martin F."/>
        </authorList>
    </citation>
    <scope>NUCLEOTIDE SEQUENCE [LARGE SCALE GENOMIC DNA]</scope>
    <source>
        <strain evidence="1 2">FD-317 M1</strain>
    </source>
</reference>
<evidence type="ECO:0000313" key="2">
    <source>
        <dbReference type="Proteomes" id="UP000053593"/>
    </source>
</evidence>